<dbReference type="InterPro" id="IPR001387">
    <property type="entry name" value="Cro/C1-type_HTH"/>
</dbReference>
<dbReference type="Pfam" id="PF01381">
    <property type="entry name" value="HTH_3"/>
    <property type="match status" value="1"/>
</dbReference>
<dbReference type="Gene3D" id="1.10.260.40">
    <property type="entry name" value="lambda repressor-like DNA-binding domains"/>
    <property type="match status" value="1"/>
</dbReference>
<feature type="domain" description="HTH cro/C1-type" evidence="1">
    <location>
        <begin position="8"/>
        <end position="51"/>
    </location>
</feature>
<dbReference type="RefSeq" id="WP_344294525.1">
    <property type="nucleotide sequence ID" value="NZ_BAAANJ010000004.1"/>
</dbReference>
<accession>A0ABN2M181</accession>
<name>A0ABN2M181_9MICO</name>
<organism evidence="2 3">
    <name type="scientific">Agromyces neolithicus</name>
    <dbReference type="NCBI Taxonomy" id="269420"/>
    <lineage>
        <taxon>Bacteria</taxon>
        <taxon>Bacillati</taxon>
        <taxon>Actinomycetota</taxon>
        <taxon>Actinomycetes</taxon>
        <taxon>Micrococcales</taxon>
        <taxon>Microbacteriaceae</taxon>
        <taxon>Agromyces</taxon>
    </lineage>
</organism>
<dbReference type="PROSITE" id="PS50943">
    <property type="entry name" value="HTH_CROC1"/>
    <property type="match status" value="1"/>
</dbReference>
<reference evidence="2 3" key="1">
    <citation type="journal article" date="2019" name="Int. J. Syst. Evol. Microbiol.">
        <title>The Global Catalogue of Microorganisms (GCM) 10K type strain sequencing project: providing services to taxonomists for standard genome sequencing and annotation.</title>
        <authorList>
            <consortium name="The Broad Institute Genomics Platform"/>
            <consortium name="The Broad Institute Genome Sequencing Center for Infectious Disease"/>
            <person name="Wu L."/>
            <person name="Ma J."/>
        </authorList>
    </citation>
    <scope>NUCLEOTIDE SEQUENCE [LARGE SCALE GENOMIC DNA]</scope>
    <source>
        <strain evidence="2 3">JCM 14322</strain>
    </source>
</reference>
<keyword evidence="3" id="KW-1185">Reference proteome</keyword>
<comment type="caution">
    <text evidence="2">The sequence shown here is derived from an EMBL/GenBank/DDBJ whole genome shotgun (WGS) entry which is preliminary data.</text>
</comment>
<sequence length="192" mass="21137">MADIATLVRSARRSRRYSQRDLARRAGLSQSRVAVAENAHENPRFDTATRLLAGAGYRLYAAPTTRDDVATIAADIRHALNRDEPGLAFRYLVQMNDHLVAEHGLLRGVLAITEPELTGSKTWDAAIAALVDYRLNQEGVPSPEWTSEPGRRLERARPLLVDPADPVPPLEEVPGEFLAHGVLVWGDSLESV</sequence>
<gene>
    <name evidence="2" type="ORF">GCM10009749_12340</name>
</gene>
<dbReference type="EMBL" id="BAAANJ010000004">
    <property type="protein sequence ID" value="GAA1805721.1"/>
    <property type="molecule type" value="Genomic_DNA"/>
</dbReference>
<dbReference type="Proteomes" id="UP001500002">
    <property type="component" value="Unassembled WGS sequence"/>
</dbReference>
<evidence type="ECO:0000313" key="2">
    <source>
        <dbReference type="EMBL" id="GAA1805721.1"/>
    </source>
</evidence>
<dbReference type="SUPFAM" id="SSF47413">
    <property type="entry name" value="lambda repressor-like DNA-binding domains"/>
    <property type="match status" value="1"/>
</dbReference>
<evidence type="ECO:0000259" key="1">
    <source>
        <dbReference type="PROSITE" id="PS50943"/>
    </source>
</evidence>
<proteinExistence type="predicted"/>
<dbReference type="InterPro" id="IPR010982">
    <property type="entry name" value="Lambda_DNA-bd_dom_sf"/>
</dbReference>
<protein>
    <recommendedName>
        <fullName evidence="1">HTH cro/C1-type domain-containing protein</fullName>
    </recommendedName>
</protein>
<dbReference type="SMART" id="SM00530">
    <property type="entry name" value="HTH_XRE"/>
    <property type="match status" value="1"/>
</dbReference>
<evidence type="ECO:0000313" key="3">
    <source>
        <dbReference type="Proteomes" id="UP001500002"/>
    </source>
</evidence>